<evidence type="ECO:0000313" key="10">
    <source>
        <dbReference type="Proteomes" id="UP000218151"/>
    </source>
</evidence>
<evidence type="ECO:0000256" key="7">
    <source>
        <dbReference type="SAM" id="SignalP"/>
    </source>
</evidence>
<dbReference type="InterPro" id="IPR023650">
    <property type="entry name" value="Beta-lactam_class-A_AS"/>
</dbReference>
<dbReference type="PANTHER" id="PTHR35333:SF3">
    <property type="entry name" value="BETA-LACTAMASE-TYPE TRANSPEPTIDASE FOLD CONTAINING PROTEIN"/>
    <property type="match status" value="1"/>
</dbReference>
<evidence type="ECO:0000259" key="8">
    <source>
        <dbReference type="Pfam" id="PF13354"/>
    </source>
</evidence>
<evidence type="ECO:0000256" key="3">
    <source>
        <dbReference type="ARBA" id="ARBA00012865"/>
    </source>
</evidence>
<keyword evidence="7" id="KW-0732">Signal</keyword>
<evidence type="ECO:0000256" key="1">
    <source>
        <dbReference type="ARBA" id="ARBA00001526"/>
    </source>
</evidence>
<accession>A0A2A2SED3</accession>
<dbReference type="GO" id="GO:0008800">
    <property type="term" value="F:beta-lactamase activity"/>
    <property type="evidence" value="ECO:0007669"/>
    <property type="project" value="UniProtKB-UniRule"/>
</dbReference>
<evidence type="ECO:0000313" key="9">
    <source>
        <dbReference type="EMBL" id="PAX07598.1"/>
    </source>
</evidence>
<dbReference type="AlphaFoldDB" id="A0A2A2SED3"/>
<proteinExistence type="inferred from homology"/>
<dbReference type="Gene3D" id="3.40.710.10">
    <property type="entry name" value="DD-peptidase/beta-lactamase superfamily"/>
    <property type="match status" value="1"/>
</dbReference>
<name>A0A2A2SED3_9SPHN</name>
<dbReference type="Pfam" id="PF13354">
    <property type="entry name" value="Beta-lactamase2"/>
    <property type="match status" value="1"/>
</dbReference>
<reference evidence="10" key="1">
    <citation type="submission" date="2017-09" db="EMBL/GenBank/DDBJ databases">
        <authorList>
            <person name="Feng G."/>
            <person name="Zhu H."/>
        </authorList>
    </citation>
    <scope>NUCLEOTIDE SEQUENCE [LARGE SCALE GENOMIC DNA]</scope>
    <source>
        <strain evidence="10">1PNM-20</strain>
    </source>
</reference>
<feature type="domain" description="Beta-lactamase class A catalytic" evidence="8">
    <location>
        <begin position="48"/>
        <end position="261"/>
    </location>
</feature>
<keyword evidence="4 6" id="KW-0378">Hydrolase</keyword>
<evidence type="ECO:0000256" key="6">
    <source>
        <dbReference type="RuleBase" id="RU361140"/>
    </source>
</evidence>
<dbReference type="InterPro" id="IPR045155">
    <property type="entry name" value="Beta-lactam_cat"/>
</dbReference>
<dbReference type="Proteomes" id="UP000218151">
    <property type="component" value="Unassembled WGS sequence"/>
</dbReference>
<dbReference type="PROSITE" id="PS00146">
    <property type="entry name" value="BETA_LACTAMASE_A"/>
    <property type="match status" value="1"/>
</dbReference>
<dbReference type="EC" id="3.5.2.6" evidence="3 6"/>
<comment type="catalytic activity">
    <reaction evidence="1 6">
        <text>a beta-lactam + H2O = a substituted beta-amino acid</text>
        <dbReference type="Rhea" id="RHEA:20401"/>
        <dbReference type="ChEBI" id="CHEBI:15377"/>
        <dbReference type="ChEBI" id="CHEBI:35627"/>
        <dbReference type="ChEBI" id="CHEBI:140347"/>
        <dbReference type="EC" id="3.5.2.6"/>
    </reaction>
</comment>
<dbReference type="GO" id="GO:0046677">
    <property type="term" value="P:response to antibiotic"/>
    <property type="evidence" value="ECO:0007669"/>
    <property type="project" value="UniProtKB-UniRule"/>
</dbReference>
<dbReference type="InterPro" id="IPR000871">
    <property type="entry name" value="Beta-lactam_class-A"/>
</dbReference>
<dbReference type="SUPFAM" id="SSF56601">
    <property type="entry name" value="beta-lactamase/transpeptidase-like"/>
    <property type="match status" value="1"/>
</dbReference>
<keyword evidence="5 6" id="KW-0046">Antibiotic resistance</keyword>
<dbReference type="InterPro" id="IPR012338">
    <property type="entry name" value="Beta-lactam/transpept-like"/>
</dbReference>
<dbReference type="OrthoDB" id="9784149at2"/>
<dbReference type="GO" id="GO:0030655">
    <property type="term" value="P:beta-lactam antibiotic catabolic process"/>
    <property type="evidence" value="ECO:0007669"/>
    <property type="project" value="InterPro"/>
</dbReference>
<evidence type="ECO:0000256" key="2">
    <source>
        <dbReference type="ARBA" id="ARBA00009009"/>
    </source>
</evidence>
<feature type="signal peptide" evidence="7">
    <location>
        <begin position="1"/>
        <end position="19"/>
    </location>
</feature>
<feature type="chain" id="PRO_5012719909" description="Beta-lactamase" evidence="7">
    <location>
        <begin position="20"/>
        <end position="289"/>
    </location>
</feature>
<organism evidence="9 10">
    <name type="scientific">Sphingomonas lenta</name>
    <dbReference type="NCBI Taxonomy" id="1141887"/>
    <lineage>
        <taxon>Bacteria</taxon>
        <taxon>Pseudomonadati</taxon>
        <taxon>Pseudomonadota</taxon>
        <taxon>Alphaproteobacteria</taxon>
        <taxon>Sphingomonadales</taxon>
        <taxon>Sphingomonadaceae</taxon>
        <taxon>Sphingomonas</taxon>
    </lineage>
</organism>
<comment type="caution">
    <text evidence="9">The sequence shown here is derived from an EMBL/GenBank/DDBJ whole genome shotgun (WGS) entry which is preliminary data.</text>
</comment>
<keyword evidence="10" id="KW-1185">Reference proteome</keyword>
<evidence type="ECO:0000256" key="4">
    <source>
        <dbReference type="ARBA" id="ARBA00022801"/>
    </source>
</evidence>
<gene>
    <name evidence="9" type="ORF">CKY28_08055</name>
</gene>
<sequence>MLRRTFLIGAGCVAASAWAQRGPATFGGDAFRRGVLLLEREAQGRLGLAILDTGTGARFSHRADERFPMCSTFKLPLAAAVLAEVDRGRERLDRRIAIAASDIVAHSPFAKPRVGGATTVAELCEATTTESDNAAANLLLPAVGGPAGLTRFMRALDGGVSRLDRLEPVINESLPGDPRDTTSPAAMLAMVRRFALGDALSAASRERLVGWMIANKTGGRRLRAGLPADWRVGDKTGAGERGSDNDVAILWPPNRRPILVASYLTQTPLPFERTNAVHARLARLIAASA</sequence>
<dbReference type="PRINTS" id="PR00118">
    <property type="entry name" value="BLACTAMASEA"/>
</dbReference>
<protein>
    <recommendedName>
        <fullName evidence="3 6">Beta-lactamase</fullName>
        <ecNumber evidence="3 6">3.5.2.6</ecNumber>
    </recommendedName>
</protein>
<comment type="similarity">
    <text evidence="2 6">Belongs to the class-A beta-lactamase family.</text>
</comment>
<dbReference type="PANTHER" id="PTHR35333">
    <property type="entry name" value="BETA-LACTAMASE"/>
    <property type="match status" value="1"/>
</dbReference>
<evidence type="ECO:0000256" key="5">
    <source>
        <dbReference type="ARBA" id="ARBA00023251"/>
    </source>
</evidence>
<dbReference type="EMBL" id="NSLI01000003">
    <property type="protein sequence ID" value="PAX07598.1"/>
    <property type="molecule type" value="Genomic_DNA"/>
</dbReference>
<dbReference type="NCBIfam" id="NF033103">
    <property type="entry name" value="bla_class_A"/>
    <property type="match status" value="1"/>
</dbReference>